<evidence type="ECO:0000313" key="3">
    <source>
        <dbReference type="Proteomes" id="UP000193067"/>
    </source>
</evidence>
<sequence>MERDRTNNGIIRSSNFNDSNHLSICSINVSGEHAIQRTAGDDPYEHACHVKQHAHSTSQQDGKDANKKTATNYASLQAVDHRSLR</sequence>
<name>A0A1Y2IUA2_TRAC3</name>
<dbReference type="Proteomes" id="UP000193067">
    <property type="component" value="Unassembled WGS sequence"/>
</dbReference>
<accession>A0A1Y2IUA2</accession>
<evidence type="ECO:0000313" key="2">
    <source>
        <dbReference type="EMBL" id="OSD03781.1"/>
    </source>
</evidence>
<protein>
    <submittedName>
        <fullName evidence="2">Uncharacterized protein</fullName>
    </submittedName>
</protein>
<dbReference type="AlphaFoldDB" id="A0A1Y2IUA2"/>
<dbReference type="EMBL" id="KZ084099">
    <property type="protein sequence ID" value="OSD03781.1"/>
    <property type="molecule type" value="Genomic_DNA"/>
</dbReference>
<feature type="region of interest" description="Disordered" evidence="1">
    <location>
        <begin position="50"/>
        <end position="85"/>
    </location>
</feature>
<proteinExistence type="predicted"/>
<evidence type="ECO:0000256" key="1">
    <source>
        <dbReference type="SAM" id="MobiDB-lite"/>
    </source>
</evidence>
<organism evidence="2 3">
    <name type="scientific">Trametes coccinea (strain BRFM310)</name>
    <name type="common">Pycnoporus coccineus</name>
    <dbReference type="NCBI Taxonomy" id="1353009"/>
    <lineage>
        <taxon>Eukaryota</taxon>
        <taxon>Fungi</taxon>
        <taxon>Dikarya</taxon>
        <taxon>Basidiomycota</taxon>
        <taxon>Agaricomycotina</taxon>
        <taxon>Agaricomycetes</taxon>
        <taxon>Polyporales</taxon>
        <taxon>Polyporaceae</taxon>
        <taxon>Trametes</taxon>
    </lineage>
</organism>
<keyword evidence="3" id="KW-1185">Reference proteome</keyword>
<gene>
    <name evidence="2" type="ORF">PYCCODRAFT_1434169</name>
</gene>
<reference evidence="2 3" key="1">
    <citation type="journal article" date="2015" name="Biotechnol. Biofuels">
        <title>Enhanced degradation of softwood versus hardwood by the white-rot fungus Pycnoporus coccineus.</title>
        <authorList>
            <person name="Couturier M."/>
            <person name="Navarro D."/>
            <person name="Chevret D."/>
            <person name="Henrissat B."/>
            <person name="Piumi F."/>
            <person name="Ruiz-Duenas F.J."/>
            <person name="Martinez A.T."/>
            <person name="Grigoriev I.V."/>
            <person name="Riley R."/>
            <person name="Lipzen A."/>
            <person name="Berrin J.G."/>
            <person name="Master E.R."/>
            <person name="Rosso M.N."/>
        </authorList>
    </citation>
    <scope>NUCLEOTIDE SEQUENCE [LARGE SCALE GENOMIC DNA]</scope>
    <source>
        <strain evidence="2 3">BRFM310</strain>
    </source>
</reference>